<accession>A0A1L9NCW5</accession>
<dbReference type="PANTHER" id="PTHR24305">
    <property type="entry name" value="CYTOCHROME P450"/>
    <property type="match status" value="1"/>
</dbReference>
<evidence type="ECO:0000256" key="1">
    <source>
        <dbReference type="ARBA" id="ARBA00001971"/>
    </source>
</evidence>
<keyword evidence="10" id="KW-1185">Reference proteome</keyword>
<dbReference type="GO" id="GO:0020037">
    <property type="term" value="F:heme binding"/>
    <property type="evidence" value="ECO:0007669"/>
    <property type="project" value="InterPro"/>
</dbReference>
<evidence type="ECO:0008006" key="11">
    <source>
        <dbReference type="Google" id="ProtNLM"/>
    </source>
</evidence>
<evidence type="ECO:0000313" key="9">
    <source>
        <dbReference type="EMBL" id="OJI87109.1"/>
    </source>
</evidence>
<dbReference type="InterPro" id="IPR036396">
    <property type="entry name" value="Cyt_P450_sf"/>
</dbReference>
<feature type="binding site" description="axial binding residue" evidence="7">
    <location>
        <position position="472"/>
    </location>
    <ligand>
        <name>heme</name>
        <dbReference type="ChEBI" id="CHEBI:30413"/>
    </ligand>
    <ligandPart>
        <name>Fe</name>
        <dbReference type="ChEBI" id="CHEBI:18248"/>
    </ligandPart>
</feature>
<evidence type="ECO:0000256" key="2">
    <source>
        <dbReference type="ARBA" id="ARBA00010617"/>
    </source>
</evidence>
<dbReference type="Gene3D" id="1.10.630.10">
    <property type="entry name" value="Cytochrome P450"/>
    <property type="match status" value="1"/>
</dbReference>
<gene>
    <name evidence="9" type="ORF">ASPTUDRAFT_28079</name>
</gene>
<dbReference type="VEuPathDB" id="FungiDB:ASPTUDRAFT_28079"/>
<evidence type="ECO:0000256" key="6">
    <source>
        <dbReference type="ARBA" id="ARBA00023033"/>
    </source>
</evidence>
<dbReference type="InterPro" id="IPR002401">
    <property type="entry name" value="Cyt_P450_E_grp-I"/>
</dbReference>
<dbReference type="GO" id="GO:0005506">
    <property type="term" value="F:iron ion binding"/>
    <property type="evidence" value="ECO:0007669"/>
    <property type="project" value="InterPro"/>
</dbReference>
<dbReference type="InterPro" id="IPR001128">
    <property type="entry name" value="Cyt_P450"/>
</dbReference>
<evidence type="ECO:0000256" key="4">
    <source>
        <dbReference type="ARBA" id="ARBA00023002"/>
    </source>
</evidence>
<dbReference type="SUPFAM" id="SSF48264">
    <property type="entry name" value="Cytochrome P450"/>
    <property type="match status" value="1"/>
</dbReference>
<dbReference type="InterPro" id="IPR050121">
    <property type="entry name" value="Cytochrome_P450_monoxygenase"/>
</dbReference>
<evidence type="ECO:0000256" key="3">
    <source>
        <dbReference type="ARBA" id="ARBA00022723"/>
    </source>
</evidence>
<dbReference type="FunFam" id="1.10.630.10:FF:000115">
    <property type="entry name" value="Cytochrome P450 monooxygenase, putative"/>
    <property type="match status" value="1"/>
</dbReference>
<comment type="similarity">
    <text evidence="2 8">Belongs to the cytochrome P450 family.</text>
</comment>
<evidence type="ECO:0000256" key="5">
    <source>
        <dbReference type="ARBA" id="ARBA00023004"/>
    </source>
</evidence>
<protein>
    <recommendedName>
        <fullName evidence="11">Cytochrome P450 monooxygenase</fullName>
    </recommendedName>
</protein>
<dbReference type="Proteomes" id="UP000184304">
    <property type="component" value="Unassembled WGS sequence"/>
</dbReference>
<keyword evidence="6 8" id="KW-0503">Monooxygenase</keyword>
<keyword evidence="3 7" id="KW-0479">Metal-binding</keyword>
<evidence type="ECO:0000256" key="8">
    <source>
        <dbReference type="RuleBase" id="RU000461"/>
    </source>
</evidence>
<proteinExistence type="inferred from homology"/>
<dbReference type="PROSITE" id="PS00086">
    <property type="entry name" value="CYTOCHROME_P450"/>
    <property type="match status" value="1"/>
</dbReference>
<keyword evidence="4 8" id="KW-0560">Oxidoreductase</keyword>
<sequence length="538" mass="60966">MAVSAVTLAATSFCILLLAYKLIIYPVFLSPLSKIPNAHWSAPISPVWIIWRRYRAQNNRTIQSAHERLGPIVRLAPSEVSVNCVDGGIKSIYTGGYEKHEWYPRVFGSFGTVSMFTMTNNKSHSTRKRMLSNIYSKSFLQSSPHIHLISETILLDRLLPIIQDAASSGSPIEMHDLDQGITMDFVSAYLYGLANGTNFLQDEAFRRKTLRLYQSRKPFEFYHQEVPNLVSWAKRLGLRLIPKWCDEANEVLDAWGLSFCDKADECLTSTQLNTEPMVYKQLKQSISKQLPPKESSSYSKLIEQQRLDIACELYDHLTAGHETSAVALTYLFWELSKHPDLQSSLRKELHTLEPKILYPRPSSSRDLPTPKSIDSLLLLDAIVTETLRLHAPIPGIQPRVTPSSGCTLVGYSDIPGNTRVSAQAYSLHRNPEVFPEPETWQPKRWLKDCNSSEELEERRRWFWAFGSGGRMCVGSNLALQVVDEMKLTSHFTEMKLVVAAIYTNYTTAIIDDEDIEAIDAYTVKPKGEKLVLKFESVA</sequence>
<dbReference type="OrthoDB" id="1470350at2759"/>
<dbReference type="GO" id="GO:0016705">
    <property type="term" value="F:oxidoreductase activity, acting on paired donors, with incorporation or reduction of molecular oxygen"/>
    <property type="evidence" value="ECO:0007669"/>
    <property type="project" value="InterPro"/>
</dbReference>
<organism evidence="9 10">
    <name type="scientific">Aspergillus tubingensis (strain CBS 134.48)</name>
    <dbReference type="NCBI Taxonomy" id="767770"/>
    <lineage>
        <taxon>Eukaryota</taxon>
        <taxon>Fungi</taxon>
        <taxon>Dikarya</taxon>
        <taxon>Ascomycota</taxon>
        <taxon>Pezizomycotina</taxon>
        <taxon>Eurotiomycetes</taxon>
        <taxon>Eurotiomycetidae</taxon>
        <taxon>Eurotiales</taxon>
        <taxon>Aspergillaceae</taxon>
        <taxon>Aspergillus</taxon>
        <taxon>Aspergillus subgen. Circumdati</taxon>
    </lineage>
</organism>
<dbReference type="GO" id="GO:0004497">
    <property type="term" value="F:monooxygenase activity"/>
    <property type="evidence" value="ECO:0007669"/>
    <property type="project" value="UniProtKB-KW"/>
</dbReference>
<dbReference type="EMBL" id="KV878187">
    <property type="protein sequence ID" value="OJI87109.1"/>
    <property type="molecule type" value="Genomic_DNA"/>
</dbReference>
<dbReference type="CDD" id="cd11059">
    <property type="entry name" value="CYP_fungal"/>
    <property type="match status" value="1"/>
</dbReference>
<dbReference type="PRINTS" id="PR00463">
    <property type="entry name" value="EP450I"/>
</dbReference>
<comment type="cofactor">
    <cofactor evidence="1 7">
        <name>heme</name>
        <dbReference type="ChEBI" id="CHEBI:30413"/>
    </cofactor>
</comment>
<dbReference type="PANTHER" id="PTHR24305:SF166">
    <property type="entry name" value="CYTOCHROME P450 12A4, MITOCHONDRIAL-RELATED"/>
    <property type="match status" value="1"/>
</dbReference>
<dbReference type="InterPro" id="IPR017972">
    <property type="entry name" value="Cyt_P450_CS"/>
</dbReference>
<dbReference type="OMA" id="PETWQPK"/>
<dbReference type="STRING" id="767770.A0A1L9NCW5"/>
<evidence type="ECO:0000256" key="7">
    <source>
        <dbReference type="PIRSR" id="PIRSR602401-1"/>
    </source>
</evidence>
<dbReference type="AlphaFoldDB" id="A0A1L9NCW5"/>
<dbReference type="PRINTS" id="PR00385">
    <property type="entry name" value="P450"/>
</dbReference>
<evidence type="ECO:0000313" key="10">
    <source>
        <dbReference type="Proteomes" id="UP000184304"/>
    </source>
</evidence>
<keyword evidence="5 7" id="KW-0408">Iron</keyword>
<dbReference type="Pfam" id="PF00067">
    <property type="entry name" value="p450"/>
    <property type="match status" value="1"/>
</dbReference>
<reference evidence="10" key="1">
    <citation type="journal article" date="2017" name="Genome Biol.">
        <title>Comparative genomics reveals high biological diversity and specific adaptations in the industrially and medically important fungal genus Aspergillus.</title>
        <authorList>
            <person name="de Vries R.P."/>
            <person name="Riley R."/>
            <person name="Wiebenga A."/>
            <person name="Aguilar-Osorio G."/>
            <person name="Amillis S."/>
            <person name="Uchima C.A."/>
            <person name="Anderluh G."/>
            <person name="Asadollahi M."/>
            <person name="Askin M."/>
            <person name="Barry K."/>
            <person name="Battaglia E."/>
            <person name="Bayram O."/>
            <person name="Benocci T."/>
            <person name="Braus-Stromeyer S.A."/>
            <person name="Caldana C."/>
            <person name="Canovas D."/>
            <person name="Cerqueira G.C."/>
            <person name="Chen F."/>
            <person name="Chen W."/>
            <person name="Choi C."/>
            <person name="Clum A."/>
            <person name="Dos Santos R.A."/>
            <person name="Damasio A.R."/>
            <person name="Diallinas G."/>
            <person name="Emri T."/>
            <person name="Fekete E."/>
            <person name="Flipphi M."/>
            <person name="Freyberg S."/>
            <person name="Gallo A."/>
            <person name="Gournas C."/>
            <person name="Habgood R."/>
            <person name="Hainaut M."/>
            <person name="Harispe M.L."/>
            <person name="Henrissat B."/>
            <person name="Hilden K.S."/>
            <person name="Hope R."/>
            <person name="Hossain A."/>
            <person name="Karabika E."/>
            <person name="Karaffa L."/>
            <person name="Karanyi Z."/>
            <person name="Krasevec N."/>
            <person name="Kuo A."/>
            <person name="Kusch H."/>
            <person name="LaButti K."/>
            <person name="Lagendijk E.L."/>
            <person name="Lapidus A."/>
            <person name="Levasseur A."/>
            <person name="Lindquist E."/>
            <person name="Lipzen A."/>
            <person name="Logrieco A.F."/>
            <person name="MacCabe A."/>
            <person name="Maekelae M.R."/>
            <person name="Malavazi I."/>
            <person name="Melin P."/>
            <person name="Meyer V."/>
            <person name="Mielnichuk N."/>
            <person name="Miskei M."/>
            <person name="Molnar A.P."/>
            <person name="Mule G."/>
            <person name="Ngan C.Y."/>
            <person name="Orejas M."/>
            <person name="Orosz E."/>
            <person name="Ouedraogo J.P."/>
            <person name="Overkamp K.M."/>
            <person name="Park H.-S."/>
            <person name="Perrone G."/>
            <person name="Piumi F."/>
            <person name="Punt P.J."/>
            <person name="Ram A.F."/>
            <person name="Ramon A."/>
            <person name="Rauscher S."/>
            <person name="Record E."/>
            <person name="Riano-Pachon D.M."/>
            <person name="Robert V."/>
            <person name="Roehrig J."/>
            <person name="Ruller R."/>
            <person name="Salamov A."/>
            <person name="Salih N.S."/>
            <person name="Samson R.A."/>
            <person name="Sandor E."/>
            <person name="Sanguinetti M."/>
            <person name="Schuetze T."/>
            <person name="Sepcic K."/>
            <person name="Shelest E."/>
            <person name="Sherlock G."/>
            <person name="Sophianopoulou V."/>
            <person name="Squina F.M."/>
            <person name="Sun H."/>
            <person name="Susca A."/>
            <person name="Todd R.B."/>
            <person name="Tsang A."/>
            <person name="Unkles S.E."/>
            <person name="van de Wiele N."/>
            <person name="van Rossen-Uffink D."/>
            <person name="Oliveira J.V."/>
            <person name="Vesth T.C."/>
            <person name="Visser J."/>
            <person name="Yu J.-H."/>
            <person name="Zhou M."/>
            <person name="Andersen M.R."/>
            <person name="Archer D.B."/>
            <person name="Baker S.E."/>
            <person name="Benoit I."/>
            <person name="Brakhage A.A."/>
            <person name="Braus G.H."/>
            <person name="Fischer R."/>
            <person name="Frisvad J.C."/>
            <person name="Goldman G.H."/>
            <person name="Houbraken J."/>
            <person name="Oakley B."/>
            <person name="Pocsi I."/>
            <person name="Scazzocchio C."/>
            <person name="Seiboth B."/>
            <person name="vanKuyk P.A."/>
            <person name="Wortman J."/>
            <person name="Dyer P.S."/>
            <person name="Grigoriev I.V."/>
        </authorList>
    </citation>
    <scope>NUCLEOTIDE SEQUENCE [LARGE SCALE GENOMIC DNA]</scope>
    <source>
        <strain evidence="10">CBS 134.48</strain>
    </source>
</reference>
<keyword evidence="7 8" id="KW-0349">Heme</keyword>
<name>A0A1L9NCW5_ASPTC</name>